<accession>A0A6N6M4N7</accession>
<proteinExistence type="predicted"/>
<dbReference type="AlphaFoldDB" id="A0A6N6M4N7"/>
<keyword evidence="2" id="KW-1185">Reference proteome</keyword>
<comment type="caution">
    <text evidence="1">The sequence shown here is derived from an EMBL/GenBank/DDBJ whole genome shotgun (WGS) entry which is preliminary data.</text>
</comment>
<dbReference type="EMBL" id="WACR01000005">
    <property type="protein sequence ID" value="KAB1064441.1"/>
    <property type="molecule type" value="Genomic_DNA"/>
</dbReference>
<name>A0A6N6M4N7_9FLAO</name>
<dbReference type="RefSeq" id="WP_151167615.1">
    <property type="nucleotide sequence ID" value="NZ_WACR01000005.1"/>
</dbReference>
<gene>
    <name evidence="1" type="ORF">F3059_07010</name>
</gene>
<evidence type="ECO:0000313" key="2">
    <source>
        <dbReference type="Proteomes" id="UP000435357"/>
    </source>
</evidence>
<dbReference type="Proteomes" id="UP000435357">
    <property type="component" value="Unassembled WGS sequence"/>
</dbReference>
<evidence type="ECO:0008006" key="3">
    <source>
        <dbReference type="Google" id="ProtNLM"/>
    </source>
</evidence>
<organism evidence="1 2">
    <name type="scientific">Salibacter halophilus</name>
    <dbReference type="NCBI Taxonomy" id="1803916"/>
    <lineage>
        <taxon>Bacteria</taxon>
        <taxon>Pseudomonadati</taxon>
        <taxon>Bacteroidota</taxon>
        <taxon>Flavobacteriia</taxon>
        <taxon>Flavobacteriales</taxon>
        <taxon>Salibacteraceae</taxon>
        <taxon>Salibacter</taxon>
    </lineage>
</organism>
<reference evidence="1 2" key="1">
    <citation type="submission" date="2019-09" db="EMBL/GenBank/DDBJ databases">
        <title>Genomes of Cryomorphaceae.</title>
        <authorList>
            <person name="Bowman J.P."/>
        </authorList>
    </citation>
    <scope>NUCLEOTIDE SEQUENCE [LARGE SCALE GENOMIC DNA]</scope>
    <source>
        <strain evidence="1 2">KCTC 52047</strain>
    </source>
</reference>
<sequence>MANKKSTVNFFQIIPKYDNITSPKEIRECLKEFGKIQSFDLMDSSAYVHSINKPLEHRRSGNYMRGVIFKTQMKNIPPSMDIDNRIVNKLQLSDSAGLLKVACFIIEPTANILAIESGNGVSPQTLLKYIREHTGMGSVEAGIIIEPGQIKKFYDMGSVYEVEANLARVQNGTLLSEGGEKSISQITKSADNTDTDLLTYRISVSPETKRNKGTLRLGKVRDMVRGLLNYKDTDEVKKLKVTGKVDGEDKAISLELVEERLYEEFYYQVDDRLIADYNTSDRLEQVERLYIKNRDSILKTYSIDDEG</sequence>
<protein>
    <recommendedName>
        <fullName evidence="3">DUF4747 family protein</fullName>
    </recommendedName>
</protein>
<evidence type="ECO:0000313" key="1">
    <source>
        <dbReference type="EMBL" id="KAB1064441.1"/>
    </source>
</evidence>